<protein>
    <submittedName>
        <fullName evidence="2">Uncharacterized protein</fullName>
    </submittedName>
</protein>
<evidence type="ECO:0000256" key="1">
    <source>
        <dbReference type="SAM" id="MobiDB-lite"/>
    </source>
</evidence>
<feature type="compositionally biased region" description="Basic residues" evidence="1">
    <location>
        <begin position="58"/>
        <end position="73"/>
    </location>
</feature>
<proteinExistence type="predicted"/>
<feature type="region of interest" description="Disordered" evidence="1">
    <location>
        <begin position="35"/>
        <end position="73"/>
    </location>
</feature>
<dbReference type="EMBL" id="FMSH01000150">
    <property type="protein sequence ID" value="SCU75335.1"/>
    <property type="molecule type" value="Genomic_DNA"/>
</dbReference>
<organism evidence="2">
    <name type="scientific">Cupriavidus necator</name>
    <name type="common">Alcaligenes eutrophus</name>
    <name type="synonym">Ralstonia eutropha</name>
    <dbReference type="NCBI Taxonomy" id="106590"/>
    <lineage>
        <taxon>Bacteria</taxon>
        <taxon>Pseudomonadati</taxon>
        <taxon>Pseudomonadota</taxon>
        <taxon>Betaproteobacteria</taxon>
        <taxon>Burkholderiales</taxon>
        <taxon>Burkholderiaceae</taxon>
        <taxon>Cupriavidus</taxon>
    </lineage>
</organism>
<gene>
    <name evidence="2" type="ORF">CNECB9_2330007</name>
</gene>
<dbReference type="AlphaFoldDB" id="A0A1K0JJC6"/>
<evidence type="ECO:0000313" key="2">
    <source>
        <dbReference type="EMBL" id="SCU75335.1"/>
    </source>
</evidence>
<reference evidence="2" key="1">
    <citation type="submission" date="2016-09" db="EMBL/GenBank/DDBJ databases">
        <authorList>
            <person name="Capua I."/>
            <person name="De Benedictis P."/>
            <person name="Joannis T."/>
            <person name="Lombin L.H."/>
            <person name="Cattoli G."/>
        </authorList>
    </citation>
    <scope>NUCLEOTIDE SEQUENCE</scope>
    <source>
        <strain evidence="2">B9</strain>
    </source>
</reference>
<name>A0A1K0JJC6_CUPNE</name>
<sequence>MPSALAGGPPAHENHLTWEWKTIQINRFREAIRSPMMGSKRPMAEAEPGRARALPPGARRRCQRTGHARLMKS</sequence>
<accession>A0A1K0JJC6</accession>